<evidence type="ECO:0000313" key="2">
    <source>
        <dbReference type="Proteomes" id="UP000295280"/>
    </source>
</evidence>
<comment type="caution">
    <text evidence="1">The sequence shown here is derived from an EMBL/GenBank/DDBJ whole genome shotgun (WGS) entry which is preliminary data.</text>
</comment>
<dbReference type="RefSeq" id="WP_133417888.1">
    <property type="nucleotide sequence ID" value="NZ_SCWD01000002.1"/>
</dbReference>
<evidence type="ECO:0000313" key="1">
    <source>
        <dbReference type="EMBL" id="TDM02405.1"/>
    </source>
</evidence>
<dbReference type="OrthoDB" id="370110at2"/>
<protein>
    <submittedName>
        <fullName evidence="1">Uncharacterized protein</fullName>
    </submittedName>
</protein>
<dbReference type="EMBL" id="SCWD01000002">
    <property type="protein sequence ID" value="TDM02405.1"/>
    <property type="molecule type" value="Genomic_DNA"/>
</dbReference>
<dbReference type="SUPFAM" id="SSF51905">
    <property type="entry name" value="FAD/NAD(P)-binding domain"/>
    <property type="match status" value="1"/>
</dbReference>
<proteinExistence type="predicted"/>
<keyword evidence="2" id="KW-1185">Reference proteome</keyword>
<name>A0A9Q8CLP0_9STAP</name>
<dbReference type="InterPro" id="IPR036188">
    <property type="entry name" value="FAD/NAD-bd_sf"/>
</dbReference>
<gene>
    <name evidence="1" type="ORF">ERX40_07570</name>
</gene>
<organism evidence="1 2">
    <name type="scientific">Macrococcus carouselicus</name>
    <dbReference type="NCBI Taxonomy" id="69969"/>
    <lineage>
        <taxon>Bacteria</taxon>
        <taxon>Bacillati</taxon>
        <taxon>Bacillota</taxon>
        <taxon>Bacilli</taxon>
        <taxon>Bacillales</taxon>
        <taxon>Staphylococcaceae</taxon>
        <taxon>Macrococcus</taxon>
    </lineage>
</organism>
<accession>A0A9Q8CLP0</accession>
<reference evidence="1 2" key="1">
    <citation type="submission" date="2019-01" db="EMBL/GenBank/DDBJ databases">
        <title>Draft genome sequences of the type strains of six Macrococcus species.</title>
        <authorList>
            <person name="Mazhar S."/>
            <person name="Altermann E."/>
            <person name="Hill C."/>
            <person name="Mcauliffe O."/>
        </authorList>
    </citation>
    <scope>NUCLEOTIDE SEQUENCE [LARGE SCALE GENOMIC DNA]</scope>
    <source>
        <strain evidence="1 2">ATCC 51828</strain>
    </source>
</reference>
<dbReference type="Proteomes" id="UP000295280">
    <property type="component" value="Unassembled WGS sequence"/>
</dbReference>
<dbReference type="AlphaFoldDB" id="A0A9Q8CLP0"/>
<sequence length="131" mass="15148">MNYTVKKDYSKEVKTNYQIIRRNFTSQKRPNLEMFNDHITSVINENNLDYCHINARAFSLSQEENRWMVTGHQATYDSSYVIIATGINHLHHIPHFLTAVSPDYDVVIGGGVTNDNLMTDSYMTEQTETNL</sequence>